<accession>A0A081BMD5</accession>
<evidence type="ECO:0000313" key="3">
    <source>
        <dbReference type="EMBL" id="GAK51551.1"/>
    </source>
</evidence>
<dbReference type="SUPFAM" id="SSF52499">
    <property type="entry name" value="Isochorismatase-like hydrolases"/>
    <property type="match status" value="1"/>
</dbReference>
<name>A0A081BMD5_9BACT</name>
<organism evidence="3">
    <name type="scientific">Candidatus Moduliflexus flocculans</name>
    <dbReference type="NCBI Taxonomy" id="1499966"/>
    <lineage>
        <taxon>Bacteria</taxon>
        <taxon>Candidatus Moduliflexota</taxon>
        <taxon>Candidatus Moduliflexia</taxon>
        <taxon>Candidatus Moduliflexales</taxon>
        <taxon>Candidatus Moduliflexaceae</taxon>
    </lineage>
</organism>
<dbReference type="STRING" id="1499966.U14_02796"/>
<dbReference type="InterPro" id="IPR036380">
    <property type="entry name" value="Isochorismatase-like_sf"/>
</dbReference>
<evidence type="ECO:0000256" key="2">
    <source>
        <dbReference type="ARBA" id="ARBA00022801"/>
    </source>
</evidence>
<dbReference type="PANTHER" id="PTHR11080">
    <property type="entry name" value="PYRAZINAMIDASE/NICOTINAMIDASE"/>
    <property type="match status" value="1"/>
</dbReference>
<proteinExistence type="inferred from homology"/>
<dbReference type="AlphaFoldDB" id="A0A081BMD5"/>
<evidence type="ECO:0000313" key="4">
    <source>
        <dbReference type="Proteomes" id="UP000030700"/>
    </source>
</evidence>
<dbReference type="Gene3D" id="3.40.50.850">
    <property type="entry name" value="Isochorismatase-like"/>
    <property type="match status" value="1"/>
</dbReference>
<reference evidence="3" key="1">
    <citation type="journal article" date="2015" name="PeerJ">
        <title>First genomic representation of candidate bacterial phylum KSB3 points to enhanced environmental sensing as a trigger of wastewater bulking.</title>
        <authorList>
            <person name="Sekiguchi Y."/>
            <person name="Ohashi A."/>
            <person name="Parks D.H."/>
            <person name="Yamauchi T."/>
            <person name="Tyson G.W."/>
            <person name="Hugenholtz P."/>
        </authorList>
    </citation>
    <scope>NUCLEOTIDE SEQUENCE [LARGE SCALE GENOMIC DNA]</scope>
</reference>
<dbReference type="GO" id="GO:0016787">
    <property type="term" value="F:hydrolase activity"/>
    <property type="evidence" value="ECO:0007669"/>
    <property type="project" value="UniProtKB-KW"/>
</dbReference>
<gene>
    <name evidence="3" type="ORF">U14_02796</name>
</gene>
<protein>
    <submittedName>
        <fullName evidence="3">Amidase/nicotinamidase</fullName>
    </submittedName>
</protein>
<dbReference type="InterPro" id="IPR052347">
    <property type="entry name" value="Isochorismatase_Nicotinamidase"/>
</dbReference>
<sequence>MATHQKSRIEFLIIDPQNSFCHPTEGELFVSGADKDAERLAKLIKRMLHQIDDIHVTLDTHHELDVAHPIFWVNGKGEHPAPFTTITKDDVAKGVWMPFNSKLPCPPYGTLLDRMIAYVANLEANGRYQLTIWPPHCRIGTPGHNVVEPLREVFRQWELSRYAMVDYVTKGSNIFTEHYSGVEADVPDPEDPSTQLNTKLIRTLEKADLIVFSGEASSHCVANTIRDIVKHFGEETVKKCVLLQDAMSPVPGFEKMADEFFQDMLNKGMQITTTTKFAI</sequence>
<dbReference type="PANTHER" id="PTHR11080:SF2">
    <property type="entry name" value="LD05707P"/>
    <property type="match status" value="1"/>
</dbReference>
<keyword evidence="2" id="KW-0378">Hydrolase</keyword>
<dbReference type="HOGENOM" id="CLU_067099_0_0_0"/>
<evidence type="ECO:0000256" key="1">
    <source>
        <dbReference type="ARBA" id="ARBA00006336"/>
    </source>
</evidence>
<comment type="similarity">
    <text evidence="1">Belongs to the isochorismatase family.</text>
</comment>
<keyword evidence="4" id="KW-1185">Reference proteome</keyword>
<dbReference type="Proteomes" id="UP000030700">
    <property type="component" value="Unassembled WGS sequence"/>
</dbReference>
<dbReference type="EMBL" id="DF820457">
    <property type="protein sequence ID" value="GAK51551.1"/>
    <property type="molecule type" value="Genomic_DNA"/>
</dbReference>